<accession>A0A1G1W2R7</accession>
<organism evidence="10 11">
    <name type="scientific">Candidatus Woykebacteria bacterium GWA1_44_8</name>
    <dbReference type="NCBI Taxonomy" id="1802591"/>
    <lineage>
        <taxon>Bacteria</taxon>
        <taxon>Candidatus Woykeibacteriota</taxon>
    </lineage>
</organism>
<evidence type="ECO:0000256" key="2">
    <source>
        <dbReference type="ARBA" id="ARBA00022801"/>
    </source>
</evidence>
<dbReference type="GO" id="GO:0005524">
    <property type="term" value="F:ATP binding"/>
    <property type="evidence" value="ECO:0007669"/>
    <property type="project" value="UniProtKB-KW"/>
</dbReference>
<dbReference type="Pfam" id="PF00271">
    <property type="entry name" value="Helicase_C"/>
    <property type="match status" value="1"/>
</dbReference>
<dbReference type="Gene3D" id="3.40.50.300">
    <property type="entry name" value="P-loop containing nucleotide triphosphate hydrolases"/>
    <property type="match status" value="2"/>
</dbReference>
<dbReference type="STRING" id="1802591.A2113_01250"/>
<name>A0A1G1W2R7_9BACT</name>
<keyword evidence="1" id="KW-0547">Nucleotide-binding</keyword>
<evidence type="ECO:0000313" key="11">
    <source>
        <dbReference type="Proteomes" id="UP000176299"/>
    </source>
</evidence>
<dbReference type="PROSITE" id="PS51194">
    <property type="entry name" value="HELICASE_CTER"/>
    <property type="match status" value="1"/>
</dbReference>
<comment type="caution">
    <text evidence="10">The sequence shown here is derived from an EMBL/GenBank/DDBJ whole genome shotgun (WGS) entry which is preliminary data.</text>
</comment>
<sequence length="367" mass="41226">MGDDISIFIKKATVASDEAAYIPQNRFANFEIVEALKQNIANKGYSQLTPIQDKAILPILEGRDLIGLATTGTGKTAAFLIPLINKIYTDRNQRVLIVTPTRELAGQINEELHILARGMDIYSSLVIGGTDIHRQISDIRRRPSVVIGTPGRLKDLIERGALHLEDFQTIVLDEVDMMVDIGFIRDVKYFISLLPRQRQSLFFSATIPPKVREILDAFVTDPVTVSVKKQDTAENIDQDVVKVASHDQKLSQLHDLLNKEGFSKVLIFGRTKHGIEKLNRQLTDRGFRVGALHGNRTQGQRQRTLKSFKQDEISILLATDVASRGLDIDNVSHVINYDLPETYDDYIHRIGRTGRMNKKGTALTFVD</sequence>
<dbReference type="SMART" id="SM00487">
    <property type="entry name" value="DEXDc"/>
    <property type="match status" value="1"/>
</dbReference>
<evidence type="ECO:0000256" key="4">
    <source>
        <dbReference type="ARBA" id="ARBA00022840"/>
    </source>
</evidence>
<dbReference type="AlphaFoldDB" id="A0A1G1W2R7"/>
<protein>
    <recommendedName>
        <fullName evidence="12">RNA helicase</fullName>
    </recommendedName>
</protein>
<evidence type="ECO:0000256" key="5">
    <source>
        <dbReference type="ARBA" id="ARBA00038437"/>
    </source>
</evidence>
<dbReference type="InterPro" id="IPR027417">
    <property type="entry name" value="P-loop_NTPase"/>
</dbReference>
<evidence type="ECO:0000256" key="3">
    <source>
        <dbReference type="ARBA" id="ARBA00022806"/>
    </source>
</evidence>
<dbReference type="InterPro" id="IPR014001">
    <property type="entry name" value="Helicase_ATP-bd"/>
</dbReference>
<gene>
    <name evidence="10" type="ORF">A2113_01250</name>
</gene>
<evidence type="ECO:0000256" key="6">
    <source>
        <dbReference type="PROSITE-ProRule" id="PRU00552"/>
    </source>
</evidence>
<dbReference type="GO" id="GO:0003724">
    <property type="term" value="F:RNA helicase activity"/>
    <property type="evidence" value="ECO:0007669"/>
    <property type="project" value="InterPro"/>
</dbReference>
<dbReference type="EMBL" id="MHCN01000010">
    <property type="protein sequence ID" value="OGY21956.1"/>
    <property type="molecule type" value="Genomic_DNA"/>
</dbReference>
<dbReference type="GO" id="GO:0003676">
    <property type="term" value="F:nucleic acid binding"/>
    <property type="evidence" value="ECO:0007669"/>
    <property type="project" value="InterPro"/>
</dbReference>
<reference evidence="10 11" key="1">
    <citation type="journal article" date="2016" name="Nat. Commun.">
        <title>Thousands of microbial genomes shed light on interconnected biogeochemical processes in an aquifer system.</title>
        <authorList>
            <person name="Anantharaman K."/>
            <person name="Brown C.T."/>
            <person name="Hug L.A."/>
            <person name="Sharon I."/>
            <person name="Castelle C.J."/>
            <person name="Probst A.J."/>
            <person name="Thomas B.C."/>
            <person name="Singh A."/>
            <person name="Wilkins M.J."/>
            <person name="Karaoz U."/>
            <person name="Brodie E.L."/>
            <person name="Williams K.H."/>
            <person name="Hubbard S.S."/>
            <person name="Banfield J.F."/>
        </authorList>
    </citation>
    <scope>NUCLEOTIDE SEQUENCE [LARGE SCALE GENOMIC DNA]</scope>
</reference>
<dbReference type="InterPro" id="IPR014014">
    <property type="entry name" value="RNA_helicase_DEAD_Q_motif"/>
</dbReference>
<dbReference type="CDD" id="cd00268">
    <property type="entry name" value="DEADc"/>
    <property type="match status" value="1"/>
</dbReference>
<dbReference type="InterPro" id="IPR044742">
    <property type="entry name" value="DEAD/DEAH_RhlB"/>
</dbReference>
<dbReference type="PANTHER" id="PTHR47959:SF13">
    <property type="entry name" value="ATP-DEPENDENT RNA HELICASE RHLE"/>
    <property type="match status" value="1"/>
</dbReference>
<proteinExistence type="inferred from homology"/>
<dbReference type="Proteomes" id="UP000176299">
    <property type="component" value="Unassembled WGS sequence"/>
</dbReference>
<feature type="short sequence motif" description="Q motif" evidence="6">
    <location>
        <begin position="25"/>
        <end position="53"/>
    </location>
</feature>
<keyword evidence="4" id="KW-0067">ATP-binding</keyword>
<evidence type="ECO:0000313" key="10">
    <source>
        <dbReference type="EMBL" id="OGY21956.1"/>
    </source>
</evidence>
<dbReference type="SMART" id="SM00490">
    <property type="entry name" value="HELICc"/>
    <property type="match status" value="1"/>
</dbReference>
<keyword evidence="2" id="KW-0378">Hydrolase</keyword>
<evidence type="ECO:0008006" key="12">
    <source>
        <dbReference type="Google" id="ProtNLM"/>
    </source>
</evidence>
<dbReference type="Pfam" id="PF00270">
    <property type="entry name" value="DEAD"/>
    <property type="match status" value="1"/>
</dbReference>
<dbReference type="InterPro" id="IPR011545">
    <property type="entry name" value="DEAD/DEAH_box_helicase_dom"/>
</dbReference>
<keyword evidence="3" id="KW-0347">Helicase</keyword>
<evidence type="ECO:0000259" key="9">
    <source>
        <dbReference type="PROSITE" id="PS51195"/>
    </source>
</evidence>
<dbReference type="GO" id="GO:0016787">
    <property type="term" value="F:hydrolase activity"/>
    <property type="evidence" value="ECO:0007669"/>
    <property type="project" value="UniProtKB-KW"/>
</dbReference>
<feature type="domain" description="Helicase ATP-binding" evidence="7">
    <location>
        <begin position="56"/>
        <end position="225"/>
    </location>
</feature>
<comment type="similarity">
    <text evidence="5">Belongs to the DEAD box helicase family.</text>
</comment>
<dbReference type="InterPro" id="IPR001650">
    <property type="entry name" value="Helicase_C-like"/>
</dbReference>
<dbReference type="GO" id="GO:0005829">
    <property type="term" value="C:cytosol"/>
    <property type="evidence" value="ECO:0007669"/>
    <property type="project" value="TreeGrafter"/>
</dbReference>
<feature type="domain" description="DEAD-box RNA helicase Q" evidence="9">
    <location>
        <begin position="25"/>
        <end position="53"/>
    </location>
</feature>
<evidence type="ECO:0000259" key="7">
    <source>
        <dbReference type="PROSITE" id="PS51192"/>
    </source>
</evidence>
<dbReference type="CDD" id="cd18787">
    <property type="entry name" value="SF2_C_DEAD"/>
    <property type="match status" value="1"/>
</dbReference>
<dbReference type="PANTHER" id="PTHR47959">
    <property type="entry name" value="ATP-DEPENDENT RNA HELICASE RHLE-RELATED"/>
    <property type="match status" value="1"/>
</dbReference>
<dbReference type="PROSITE" id="PS51192">
    <property type="entry name" value="HELICASE_ATP_BIND_1"/>
    <property type="match status" value="1"/>
</dbReference>
<evidence type="ECO:0000256" key="1">
    <source>
        <dbReference type="ARBA" id="ARBA00022741"/>
    </source>
</evidence>
<dbReference type="InterPro" id="IPR050079">
    <property type="entry name" value="DEAD_box_RNA_helicase"/>
</dbReference>
<dbReference type="PROSITE" id="PS51195">
    <property type="entry name" value="Q_MOTIF"/>
    <property type="match status" value="1"/>
</dbReference>
<dbReference type="SUPFAM" id="SSF52540">
    <property type="entry name" value="P-loop containing nucleoside triphosphate hydrolases"/>
    <property type="match status" value="1"/>
</dbReference>
<evidence type="ECO:0000259" key="8">
    <source>
        <dbReference type="PROSITE" id="PS51194"/>
    </source>
</evidence>
<feature type="domain" description="Helicase C-terminal" evidence="8">
    <location>
        <begin position="249"/>
        <end position="367"/>
    </location>
</feature>